<evidence type="ECO:0000313" key="1">
    <source>
        <dbReference type="EMBL" id="GKV27560.1"/>
    </source>
</evidence>
<protein>
    <submittedName>
        <fullName evidence="1">Uncharacterized protein</fullName>
    </submittedName>
</protein>
<accession>A0AAV5KSU6</accession>
<dbReference type="Proteomes" id="UP001054252">
    <property type="component" value="Unassembled WGS sequence"/>
</dbReference>
<proteinExistence type="predicted"/>
<sequence length="219" mass="24888">MVCDVINVIAIENCKCLRRIPLYLPLLDNNQPSLPRSLKQIIVWPQEWWESLEWDHPNAKEAFVPLLTFYGSKKVQFTNIDIDEENTLLMPSVQELIIERCNNLRSLNDISTIKDATELKHCRIRSCQGVQCVLSSFINPLVQKLEVVCLEDLENLEALFGAEAITKSPQPPDTFSSLITIKVWKSHKNGGNHMEGAPIVTLQRFIFTMASPIDVEKGT</sequence>
<gene>
    <name evidence="1" type="ORF">SLEP1_g36722</name>
</gene>
<name>A0AAV5KSU6_9ROSI</name>
<organism evidence="1 2">
    <name type="scientific">Rubroshorea leprosula</name>
    <dbReference type="NCBI Taxonomy" id="152421"/>
    <lineage>
        <taxon>Eukaryota</taxon>
        <taxon>Viridiplantae</taxon>
        <taxon>Streptophyta</taxon>
        <taxon>Embryophyta</taxon>
        <taxon>Tracheophyta</taxon>
        <taxon>Spermatophyta</taxon>
        <taxon>Magnoliopsida</taxon>
        <taxon>eudicotyledons</taxon>
        <taxon>Gunneridae</taxon>
        <taxon>Pentapetalae</taxon>
        <taxon>rosids</taxon>
        <taxon>malvids</taxon>
        <taxon>Malvales</taxon>
        <taxon>Dipterocarpaceae</taxon>
        <taxon>Rubroshorea</taxon>
    </lineage>
</organism>
<dbReference type="AlphaFoldDB" id="A0AAV5KSU6"/>
<reference evidence="1 2" key="1">
    <citation type="journal article" date="2021" name="Commun. Biol.">
        <title>The genome of Shorea leprosula (Dipterocarpaceae) highlights the ecological relevance of drought in aseasonal tropical rainforests.</title>
        <authorList>
            <person name="Ng K.K.S."/>
            <person name="Kobayashi M.J."/>
            <person name="Fawcett J.A."/>
            <person name="Hatakeyama M."/>
            <person name="Paape T."/>
            <person name="Ng C.H."/>
            <person name="Ang C.C."/>
            <person name="Tnah L.H."/>
            <person name="Lee C.T."/>
            <person name="Nishiyama T."/>
            <person name="Sese J."/>
            <person name="O'Brien M.J."/>
            <person name="Copetti D."/>
            <person name="Mohd Noor M.I."/>
            <person name="Ong R.C."/>
            <person name="Putra M."/>
            <person name="Sireger I.Z."/>
            <person name="Indrioko S."/>
            <person name="Kosugi Y."/>
            <person name="Izuno A."/>
            <person name="Isagi Y."/>
            <person name="Lee S.L."/>
            <person name="Shimizu K.K."/>
        </authorList>
    </citation>
    <scope>NUCLEOTIDE SEQUENCE [LARGE SCALE GENOMIC DNA]</scope>
    <source>
        <strain evidence="1">214</strain>
    </source>
</reference>
<dbReference type="EMBL" id="BPVZ01000076">
    <property type="protein sequence ID" value="GKV27560.1"/>
    <property type="molecule type" value="Genomic_DNA"/>
</dbReference>
<comment type="caution">
    <text evidence="1">The sequence shown here is derived from an EMBL/GenBank/DDBJ whole genome shotgun (WGS) entry which is preliminary data.</text>
</comment>
<keyword evidence="2" id="KW-1185">Reference proteome</keyword>
<evidence type="ECO:0000313" key="2">
    <source>
        <dbReference type="Proteomes" id="UP001054252"/>
    </source>
</evidence>